<dbReference type="Gene3D" id="1.25.40.10">
    <property type="entry name" value="Tetratricopeptide repeat domain"/>
    <property type="match status" value="1"/>
</dbReference>
<evidence type="ECO:0000256" key="1">
    <source>
        <dbReference type="SAM" id="SignalP"/>
    </source>
</evidence>
<gene>
    <name evidence="3" type="ordered locus">Mmc1_1114</name>
</gene>
<proteinExistence type="predicted"/>
<dbReference type="SUPFAM" id="SSF48452">
    <property type="entry name" value="TPR-like"/>
    <property type="match status" value="1"/>
</dbReference>
<dbReference type="RefSeq" id="WP_011712788.1">
    <property type="nucleotide sequence ID" value="NC_008576.1"/>
</dbReference>
<dbReference type="HOGENOM" id="CLU_046267_0_0_5"/>
<dbReference type="Pfam" id="PF04575">
    <property type="entry name" value="SlipAM"/>
    <property type="match status" value="1"/>
</dbReference>
<keyword evidence="4" id="KW-1185">Reference proteome</keyword>
<keyword evidence="1" id="KW-0732">Signal</keyword>
<dbReference type="KEGG" id="mgm:Mmc1_1114"/>
<feature type="domain" description="Surface lipoprotein assembly modifier C-terminal" evidence="2">
    <location>
        <begin position="155"/>
        <end position="442"/>
    </location>
</feature>
<dbReference type="InterPro" id="IPR007655">
    <property type="entry name" value="Slam_C"/>
</dbReference>
<reference evidence="3 4" key="2">
    <citation type="journal article" date="2012" name="Int. J. Syst. Evol. Microbiol.">
        <title>Magnetococcus marinus gen. nov., sp. nov., a marine, magnetotactic bacterium that represents a novel lineage (Magnetococcaceae fam. nov.; Magnetococcales ord. nov.) at the base of the Alphaproteobacteria.</title>
        <authorList>
            <person name="Bazylinski D.A."/>
            <person name="Williams T.J."/>
            <person name="Lefevre C.T."/>
            <person name="Berg R.J."/>
            <person name="Zhang C.L."/>
            <person name="Bowser S.S."/>
            <person name="Dean A.J."/>
            <person name="Beveridge T.J."/>
        </authorList>
    </citation>
    <scope>NUCLEOTIDE SEQUENCE [LARGE SCALE GENOMIC DNA]</scope>
    <source>
        <strain evidence="4">ATCC BAA-1437 / JCM 17883 / MC-1</strain>
    </source>
</reference>
<dbReference type="AlphaFoldDB" id="A0L6N8"/>
<evidence type="ECO:0000313" key="4">
    <source>
        <dbReference type="Proteomes" id="UP000002586"/>
    </source>
</evidence>
<accession>A0L6N8</accession>
<name>A0L6N8_MAGMM</name>
<protein>
    <recommendedName>
        <fullName evidence="2">Surface lipoprotein assembly modifier C-terminal domain-containing protein</fullName>
    </recommendedName>
</protein>
<organism evidence="3 4">
    <name type="scientific">Magnetococcus marinus (strain ATCC BAA-1437 / JCM 17883 / MC-1)</name>
    <dbReference type="NCBI Taxonomy" id="156889"/>
    <lineage>
        <taxon>Bacteria</taxon>
        <taxon>Pseudomonadati</taxon>
        <taxon>Pseudomonadota</taxon>
        <taxon>Magnetococcia</taxon>
        <taxon>Magnetococcales</taxon>
        <taxon>Magnetococcaceae</taxon>
        <taxon>Magnetococcus</taxon>
    </lineage>
</organism>
<evidence type="ECO:0000259" key="2">
    <source>
        <dbReference type="Pfam" id="PF04575"/>
    </source>
</evidence>
<dbReference type="EMBL" id="CP000471">
    <property type="protein sequence ID" value="ABK43631.1"/>
    <property type="molecule type" value="Genomic_DNA"/>
</dbReference>
<feature type="chain" id="PRO_5002625935" description="Surface lipoprotein assembly modifier C-terminal domain-containing protein" evidence="1">
    <location>
        <begin position="26"/>
        <end position="442"/>
    </location>
</feature>
<reference evidence="4" key="1">
    <citation type="journal article" date="2009" name="Appl. Environ. Microbiol.">
        <title>Complete genome sequence of the chemolithoautotrophic marine magnetotactic coccus strain MC-1.</title>
        <authorList>
            <person name="Schubbe S."/>
            <person name="Williams T.J."/>
            <person name="Xie G."/>
            <person name="Kiss H.E."/>
            <person name="Brettin T.S."/>
            <person name="Martinez D."/>
            <person name="Ross C.A."/>
            <person name="Schuler D."/>
            <person name="Cox B.L."/>
            <person name="Nealson K.H."/>
            <person name="Bazylinski D.A."/>
        </authorList>
    </citation>
    <scope>NUCLEOTIDE SEQUENCE [LARGE SCALE GENOMIC DNA]</scope>
    <source>
        <strain evidence="4">ATCC BAA-1437 / JCM 17883 / MC-1</strain>
    </source>
</reference>
<dbReference type="eggNOG" id="COG0457">
    <property type="taxonomic scope" value="Bacteria"/>
</dbReference>
<evidence type="ECO:0000313" key="3">
    <source>
        <dbReference type="EMBL" id="ABK43631.1"/>
    </source>
</evidence>
<dbReference type="Proteomes" id="UP000002586">
    <property type="component" value="Chromosome"/>
</dbReference>
<sequence length="442" mass="49834" precursor="true">MFKYHPLLVCALLSLLFMGERAAHAADAEPMLTQARQALADGHAQQARILLEPLMVQQAGNPDYDYLLGLVYQKLGLNSEAQFALERVIMVDANHHGARLALAEIYQQIGESALARAQIQPIPLEQLSIKDQQRAVSLMQQPKPSQKIFELSGYLSATVGLDSNVSTGPDATDLYLPALGTSYTLGNAADFHDWSQIYSAGLQGSWKLNEQTWLMARGQVAKQNNQRRDDLDSAYTNAQLGILYKQGDNRYAGMLLNQFYWVAEDLYRYYWGGQLNWERTLGSSDKLNSYVQYLNYTLPNNVDEETAQALVGLTYSHRFGKGERVSSLYGDFNIGKAWSFEDQYDDQSHRILGASLGGEVPIGKASQLSGLFSIERSDYDAVETIYYQRREDQLATLQVWFEHPLGHGFSLLPLFSYSSNRSNLPLYTYARYQGNFSIQWSF</sequence>
<dbReference type="STRING" id="156889.Mmc1_1114"/>
<feature type="signal peptide" evidence="1">
    <location>
        <begin position="1"/>
        <end position="25"/>
    </location>
</feature>
<dbReference type="InterPro" id="IPR011990">
    <property type="entry name" value="TPR-like_helical_dom_sf"/>
</dbReference>
<dbReference type="OrthoDB" id="6116449at2"/>